<dbReference type="InterPro" id="IPR037401">
    <property type="entry name" value="SnoaL-like"/>
</dbReference>
<dbReference type="SUPFAM" id="SSF54427">
    <property type="entry name" value="NTF2-like"/>
    <property type="match status" value="1"/>
</dbReference>
<dbReference type="InterPro" id="IPR032710">
    <property type="entry name" value="NTF2-like_dom_sf"/>
</dbReference>
<dbReference type="Proteomes" id="UP001501343">
    <property type="component" value="Unassembled WGS sequence"/>
</dbReference>
<organism evidence="2 3">
    <name type="scientific">Microbacterium aoyamense</name>
    <dbReference type="NCBI Taxonomy" id="344166"/>
    <lineage>
        <taxon>Bacteria</taxon>
        <taxon>Bacillati</taxon>
        <taxon>Actinomycetota</taxon>
        <taxon>Actinomycetes</taxon>
        <taxon>Micrococcales</taxon>
        <taxon>Microbacteriaceae</taxon>
        <taxon>Microbacterium</taxon>
    </lineage>
</organism>
<evidence type="ECO:0000313" key="3">
    <source>
        <dbReference type="Proteomes" id="UP001501343"/>
    </source>
</evidence>
<dbReference type="Gene3D" id="3.10.450.50">
    <property type="match status" value="1"/>
</dbReference>
<dbReference type="Pfam" id="PF13577">
    <property type="entry name" value="SnoaL_4"/>
    <property type="match status" value="1"/>
</dbReference>
<sequence length="155" mass="18033">MSRDGAIRILADRSEIEQLRGAYAVASDRHDFDAVADLFAPDGEVQTAQDPPIVGRETLRAFYRTLPSIMGTWSHHNTTSTLELTSDDTARGVQYFLFAANWPDGRARFEAGHYDDDYRRVDGRWRIQRRRVVWFWTRFMDWPGDWTQVTPTFSE</sequence>
<evidence type="ECO:0000313" key="2">
    <source>
        <dbReference type="EMBL" id="GAA1930959.1"/>
    </source>
</evidence>
<keyword evidence="3" id="KW-1185">Reference proteome</keyword>
<protein>
    <recommendedName>
        <fullName evidence="1">SnoaL-like domain-containing protein</fullName>
    </recommendedName>
</protein>
<dbReference type="RefSeq" id="WP_248148076.1">
    <property type="nucleotide sequence ID" value="NZ_BAAAOF010000004.1"/>
</dbReference>
<feature type="domain" description="SnoaL-like" evidence="1">
    <location>
        <begin position="10"/>
        <end position="131"/>
    </location>
</feature>
<comment type="caution">
    <text evidence="2">The sequence shown here is derived from an EMBL/GenBank/DDBJ whole genome shotgun (WGS) entry which is preliminary data.</text>
</comment>
<name>A0ABP5B4P9_9MICO</name>
<proteinExistence type="predicted"/>
<reference evidence="3" key="1">
    <citation type="journal article" date="2019" name="Int. J. Syst. Evol. Microbiol.">
        <title>The Global Catalogue of Microorganisms (GCM) 10K type strain sequencing project: providing services to taxonomists for standard genome sequencing and annotation.</title>
        <authorList>
            <consortium name="The Broad Institute Genomics Platform"/>
            <consortium name="The Broad Institute Genome Sequencing Center for Infectious Disease"/>
            <person name="Wu L."/>
            <person name="Ma J."/>
        </authorList>
    </citation>
    <scope>NUCLEOTIDE SEQUENCE [LARGE SCALE GENOMIC DNA]</scope>
    <source>
        <strain evidence="3">JCM 14900</strain>
    </source>
</reference>
<gene>
    <name evidence="2" type="ORF">GCM10009775_23870</name>
</gene>
<evidence type="ECO:0000259" key="1">
    <source>
        <dbReference type="Pfam" id="PF13577"/>
    </source>
</evidence>
<dbReference type="CDD" id="cd00531">
    <property type="entry name" value="NTF2_like"/>
    <property type="match status" value="1"/>
</dbReference>
<dbReference type="EMBL" id="BAAAOF010000004">
    <property type="protein sequence ID" value="GAA1930959.1"/>
    <property type="molecule type" value="Genomic_DNA"/>
</dbReference>
<accession>A0ABP5B4P9</accession>